<dbReference type="Gene3D" id="2.130.10.10">
    <property type="entry name" value="YVTN repeat-like/Quinoprotein amine dehydrogenase"/>
    <property type="match status" value="4"/>
</dbReference>
<keyword evidence="7" id="KW-1185">Reference proteome</keyword>
<dbReference type="SMART" id="SM00320">
    <property type="entry name" value="WD40"/>
    <property type="match status" value="7"/>
</dbReference>
<feature type="repeat" description="WD" evidence="4">
    <location>
        <begin position="672"/>
        <end position="706"/>
    </location>
</feature>
<dbReference type="OrthoDB" id="500858at2"/>
<gene>
    <name evidence="6" type="ORF">Mic7113_4048</name>
</gene>
<dbReference type="GO" id="GO:0000209">
    <property type="term" value="P:protein polyubiquitination"/>
    <property type="evidence" value="ECO:0007669"/>
    <property type="project" value="TreeGrafter"/>
</dbReference>
<dbReference type="PANTHER" id="PTHR15622:SF2">
    <property type="entry name" value="U4_U6 SMALL NUCLEAR RIBONUCLEOPROTEIN PRP4"/>
    <property type="match status" value="1"/>
</dbReference>
<dbReference type="HOGENOM" id="CLU_000288_135_4_3"/>
<feature type="repeat" description="WD" evidence="4">
    <location>
        <begin position="630"/>
        <end position="671"/>
    </location>
</feature>
<dbReference type="Proteomes" id="UP000010471">
    <property type="component" value="Chromosome"/>
</dbReference>
<dbReference type="Pfam" id="PF00400">
    <property type="entry name" value="WD40"/>
    <property type="match status" value="7"/>
</dbReference>
<feature type="repeat" description="WD" evidence="4">
    <location>
        <begin position="420"/>
        <end position="454"/>
    </location>
</feature>
<dbReference type="InterPro" id="IPR051983">
    <property type="entry name" value="WSB_SOCS-box_domain"/>
</dbReference>
<dbReference type="InterPro" id="IPR019775">
    <property type="entry name" value="WD40_repeat_CS"/>
</dbReference>
<dbReference type="AlphaFoldDB" id="K9WHT4"/>
<dbReference type="InterPro" id="IPR001680">
    <property type="entry name" value="WD40_rpt"/>
</dbReference>
<dbReference type="GO" id="GO:0004672">
    <property type="term" value="F:protein kinase activity"/>
    <property type="evidence" value="ECO:0007669"/>
    <property type="project" value="InterPro"/>
</dbReference>
<evidence type="ECO:0000256" key="2">
    <source>
        <dbReference type="ARBA" id="ARBA00022737"/>
    </source>
</evidence>
<sequence>MSYCLNPDCQKPHNPSDAKFCLKCGTKLLLGDRYRSIELMGQGRFGRTLLAVDECKPSKPNCIVKQFFSQAQGTENAEEAAQLFEQKAVRLEELGTHPQIPELLAHFAQNQYHYLVQDFIDGQNLAQDLESHGAFNEFQIRQLLKDILPVLQFVHERNVIHRDIKPKNIIRRITSSIQTPANSISSELTEAEGTIANPLVLVDFGAAKFATDNLLPPTGTVIGTSGFVAPEQALGKGTFASDIYSLGVTCIHLLTQKSPFELYSVSEGGWVWREHVSNPVTQGLGRILDKMLENATKRRYQNAGDVLDEVNLLESASAAATISITPPKSSPQLQPSVPVQPEPLVATEPELQVPSQTEPLVATEPELQVPSQTEPLVATEPEPKHLAIAEPAAAPLSQNWKCVQTLTGHSDGGLDWYAGVTCLAFNPAEKWIVSGSEDHTIKVWELSTGKELRTLAGHAGFFVRSIAIRPDEELLASAGDDIIKLWDLETGEEIRTLSGHSSVIQRLVFSPDGQVLISAGNDKTIKIWNPDTGEVMRTLGGNHLIEALSISPDGQIIASGDGDLKAKLYTVKLWNFNTGEEIRTFSGHSNTIRAVAFSPDGQLLASGSCDKTIKIWQVETGALLHTLTGHSGWFAAVNSVAFSPDGKILASGSDDKTIKLWNTETGKTILTLSRHSKGVNSVVFSADGQTLASGSGDKTVKIWRCD</sequence>
<evidence type="ECO:0000259" key="5">
    <source>
        <dbReference type="PROSITE" id="PS50011"/>
    </source>
</evidence>
<dbReference type="eggNOG" id="COG2319">
    <property type="taxonomic scope" value="Bacteria"/>
</dbReference>
<dbReference type="PROSITE" id="PS50082">
    <property type="entry name" value="WD_REPEATS_2"/>
    <property type="match status" value="6"/>
</dbReference>
<accession>K9WHT4</accession>
<name>K9WHT4_9CYAN</name>
<keyword evidence="1 4" id="KW-0853">WD repeat</keyword>
<evidence type="ECO:0000313" key="7">
    <source>
        <dbReference type="Proteomes" id="UP000010471"/>
    </source>
</evidence>
<reference evidence="6 7" key="1">
    <citation type="submission" date="2012-06" db="EMBL/GenBank/DDBJ databases">
        <title>Finished chromosome of genome of Microcoleus sp. PCC 7113.</title>
        <authorList>
            <consortium name="US DOE Joint Genome Institute"/>
            <person name="Gugger M."/>
            <person name="Coursin T."/>
            <person name="Rippka R."/>
            <person name="Tandeau De Marsac N."/>
            <person name="Huntemann M."/>
            <person name="Wei C.-L."/>
            <person name="Han J."/>
            <person name="Detter J.C."/>
            <person name="Han C."/>
            <person name="Tapia R."/>
            <person name="Chen A."/>
            <person name="Kyrpides N."/>
            <person name="Mavromatis K."/>
            <person name="Markowitz V."/>
            <person name="Szeto E."/>
            <person name="Ivanova N."/>
            <person name="Pagani I."/>
            <person name="Pati A."/>
            <person name="Goodwin L."/>
            <person name="Nordberg H.P."/>
            <person name="Cantor M.N."/>
            <person name="Hua S.X."/>
            <person name="Woyke T."/>
            <person name="Kerfeld C.A."/>
        </authorList>
    </citation>
    <scope>NUCLEOTIDE SEQUENCE [LARGE SCALE GENOMIC DNA]</scope>
    <source>
        <strain evidence="6 7">PCC 7113</strain>
    </source>
</reference>
<dbReference type="PROSITE" id="PS00678">
    <property type="entry name" value="WD_REPEATS_1"/>
    <property type="match status" value="3"/>
</dbReference>
<dbReference type="EMBL" id="CP003630">
    <property type="protein sequence ID" value="AFZ19753.1"/>
    <property type="molecule type" value="Genomic_DNA"/>
</dbReference>
<dbReference type="PRINTS" id="PR00320">
    <property type="entry name" value="GPROTEINBRPT"/>
</dbReference>
<dbReference type="PROSITE" id="PS50011">
    <property type="entry name" value="PROTEIN_KINASE_DOM"/>
    <property type="match status" value="1"/>
</dbReference>
<dbReference type="GO" id="GO:0005524">
    <property type="term" value="F:ATP binding"/>
    <property type="evidence" value="ECO:0007669"/>
    <property type="project" value="InterPro"/>
</dbReference>
<dbReference type="SMART" id="SM00220">
    <property type="entry name" value="S_TKc"/>
    <property type="match status" value="1"/>
</dbReference>
<dbReference type="KEGG" id="mic:Mic7113_4048"/>
<protein>
    <submittedName>
        <fullName evidence="6">WD40 repeat-containing protein</fullName>
    </submittedName>
</protein>
<proteinExistence type="predicted"/>
<dbReference type="eggNOG" id="COG0515">
    <property type="taxonomic scope" value="Bacteria"/>
</dbReference>
<evidence type="ECO:0000313" key="6">
    <source>
        <dbReference type="EMBL" id="AFZ19753.1"/>
    </source>
</evidence>
<organism evidence="6 7">
    <name type="scientific">Allocoleopsis franciscana PCC 7113</name>
    <dbReference type="NCBI Taxonomy" id="1173027"/>
    <lineage>
        <taxon>Bacteria</taxon>
        <taxon>Bacillati</taxon>
        <taxon>Cyanobacteriota</taxon>
        <taxon>Cyanophyceae</taxon>
        <taxon>Coleofasciculales</taxon>
        <taxon>Coleofasciculaceae</taxon>
        <taxon>Allocoleopsis</taxon>
        <taxon>Allocoleopsis franciscana</taxon>
    </lineage>
</organism>
<dbReference type="InterPro" id="IPR000719">
    <property type="entry name" value="Prot_kinase_dom"/>
</dbReference>
<evidence type="ECO:0000256" key="1">
    <source>
        <dbReference type="ARBA" id="ARBA00022574"/>
    </source>
</evidence>
<dbReference type="InterPro" id="IPR011009">
    <property type="entry name" value="Kinase-like_dom_sf"/>
</dbReference>
<dbReference type="SUPFAM" id="SSF50978">
    <property type="entry name" value="WD40 repeat-like"/>
    <property type="match status" value="1"/>
</dbReference>
<dbReference type="NCBIfam" id="NF045510">
    <property type="entry name" value="4Cys_prefix_kin"/>
    <property type="match status" value="1"/>
</dbReference>
<dbReference type="Pfam" id="PF00069">
    <property type="entry name" value="Pkinase"/>
    <property type="match status" value="1"/>
</dbReference>
<dbReference type="PROSITE" id="PS50294">
    <property type="entry name" value="WD_REPEATS_REGION"/>
    <property type="match status" value="5"/>
</dbReference>
<dbReference type="CDD" id="cd00200">
    <property type="entry name" value="WD40"/>
    <property type="match status" value="1"/>
</dbReference>
<dbReference type="Gene3D" id="3.30.200.20">
    <property type="entry name" value="Phosphorylase Kinase, domain 1"/>
    <property type="match status" value="1"/>
</dbReference>
<dbReference type="PATRIC" id="fig|1173027.3.peg.4470"/>
<dbReference type="STRING" id="1173027.Mic7113_4048"/>
<dbReference type="CDD" id="cd14014">
    <property type="entry name" value="STKc_PknB_like"/>
    <property type="match status" value="1"/>
</dbReference>
<dbReference type="InterPro" id="IPR015943">
    <property type="entry name" value="WD40/YVTN_repeat-like_dom_sf"/>
</dbReference>
<dbReference type="RefSeq" id="WP_015183889.1">
    <property type="nucleotide sequence ID" value="NC_019738.1"/>
</dbReference>
<feature type="repeat" description="WD" evidence="4">
    <location>
        <begin position="463"/>
        <end position="496"/>
    </location>
</feature>
<dbReference type="InterPro" id="IPR036322">
    <property type="entry name" value="WD40_repeat_dom_sf"/>
</dbReference>
<evidence type="ECO:0000256" key="3">
    <source>
        <dbReference type="ARBA" id="ARBA00022786"/>
    </source>
</evidence>
<feature type="repeat" description="WD" evidence="4">
    <location>
        <begin position="497"/>
        <end position="538"/>
    </location>
</feature>
<feature type="domain" description="Protein kinase" evidence="5">
    <location>
        <begin position="34"/>
        <end position="312"/>
    </location>
</feature>
<keyword evidence="3" id="KW-0833">Ubl conjugation pathway</keyword>
<dbReference type="Gene3D" id="1.10.510.10">
    <property type="entry name" value="Transferase(Phosphotransferase) domain 1"/>
    <property type="match status" value="1"/>
</dbReference>
<dbReference type="InterPro" id="IPR020472">
    <property type="entry name" value="WD40_PAC1"/>
</dbReference>
<evidence type="ECO:0000256" key="4">
    <source>
        <dbReference type="PROSITE-ProRule" id="PRU00221"/>
    </source>
</evidence>
<feature type="repeat" description="WD" evidence="4">
    <location>
        <begin position="585"/>
        <end position="626"/>
    </location>
</feature>
<dbReference type="PANTHER" id="PTHR15622">
    <property type="entry name" value="WD40 REPEAT PROTEIN"/>
    <property type="match status" value="1"/>
</dbReference>
<dbReference type="SUPFAM" id="SSF56112">
    <property type="entry name" value="Protein kinase-like (PK-like)"/>
    <property type="match status" value="1"/>
</dbReference>
<keyword evidence="2" id="KW-0677">Repeat</keyword>